<dbReference type="CDD" id="cd10918">
    <property type="entry name" value="CE4_NodB_like_5s_6s"/>
    <property type="match status" value="1"/>
</dbReference>
<dbReference type="InterPro" id="IPR002509">
    <property type="entry name" value="NODB_dom"/>
</dbReference>
<dbReference type="InterPro" id="IPR011330">
    <property type="entry name" value="Glyco_hydro/deAcase_b/a-brl"/>
</dbReference>
<organism evidence="4">
    <name type="scientific">Candidatus Kentrum sp. FW</name>
    <dbReference type="NCBI Taxonomy" id="2126338"/>
    <lineage>
        <taxon>Bacteria</taxon>
        <taxon>Pseudomonadati</taxon>
        <taxon>Pseudomonadota</taxon>
        <taxon>Gammaproteobacteria</taxon>
        <taxon>Candidatus Kentrum</taxon>
    </lineage>
</organism>
<name>A0A450T8Z1_9GAMM</name>
<sequence length="260" mass="30612">MKIPLFYYHSIGGTPPETLPVAWFAKHLETIREQGFRTVTVSDLIQGRYREEERVAALIFDDGLLDNYENAVPLLNEFQCTATFFVVPGYDRITRWVNPKTARWSDVVMEGYTIPFKNMGAHHRRELLNMKMEIGSHSLTHRRLTRLDPREYRHEIIRSKQVLEDEFGTSVKTFCYPNGKFNRGIVRIVREAGYIGACSTIPGYFNPQGNPYKINRFLIENPFYFREVLRGDGFSIWRFLRARWKIRLQNRAGNKQIRKK</sequence>
<proteinExistence type="predicted"/>
<accession>A0A450T8Z1</accession>
<evidence type="ECO:0000256" key="1">
    <source>
        <dbReference type="ARBA" id="ARBA00004613"/>
    </source>
</evidence>
<feature type="domain" description="NodB homology" evidence="3">
    <location>
        <begin position="54"/>
        <end position="260"/>
    </location>
</feature>
<dbReference type="InterPro" id="IPR051398">
    <property type="entry name" value="Polysacch_Deacetylase"/>
</dbReference>
<dbReference type="AlphaFoldDB" id="A0A450T8Z1"/>
<evidence type="ECO:0000256" key="2">
    <source>
        <dbReference type="ARBA" id="ARBA00022729"/>
    </source>
</evidence>
<comment type="subcellular location">
    <subcellularLocation>
        <location evidence="1">Secreted</location>
    </subcellularLocation>
</comment>
<dbReference type="GO" id="GO:0005576">
    <property type="term" value="C:extracellular region"/>
    <property type="evidence" value="ECO:0007669"/>
    <property type="project" value="UniProtKB-SubCell"/>
</dbReference>
<dbReference type="PANTHER" id="PTHR34216:SF3">
    <property type="entry name" value="POLY-BETA-1,6-N-ACETYL-D-GLUCOSAMINE N-DEACETYLASE"/>
    <property type="match status" value="1"/>
</dbReference>
<dbReference type="SUPFAM" id="SSF88713">
    <property type="entry name" value="Glycoside hydrolase/deacetylase"/>
    <property type="match status" value="1"/>
</dbReference>
<dbReference type="Pfam" id="PF01522">
    <property type="entry name" value="Polysacc_deac_1"/>
    <property type="match status" value="1"/>
</dbReference>
<dbReference type="EMBL" id="CAADEW010000142">
    <property type="protein sequence ID" value="VFJ63150.1"/>
    <property type="molecule type" value="Genomic_DNA"/>
</dbReference>
<dbReference type="PROSITE" id="PS51677">
    <property type="entry name" value="NODB"/>
    <property type="match status" value="1"/>
</dbReference>
<dbReference type="GO" id="GO:0005975">
    <property type="term" value="P:carbohydrate metabolic process"/>
    <property type="evidence" value="ECO:0007669"/>
    <property type="project" value="InterPro"/>
</dbReference>
<gene>
    <name evidence="4" type="ORF">BECKFW1821A_GA0114235_11427</name>
</gene>
<dbReference type="GO" id="GO:0016810">
    <property type="term" value="F:hydrolase activity, acting on carbon-nitrogen (but not peptide) bonds"/>
    <property type="evidence" value="ECO:0007669"/>
    <property type="project" value="InterPro"/>
</dbReference>
<dbReference type="PANTHER" id="PTHR34216">
    <property type="match status" value="1"/>
</dbReference>
<protein>
    <submittedName>
        <fullName evidence="4">Polysaccharide deacetylase</fullName>
    </submittedName>
</protein>
<reference evidence="4" key="1">
    <citation type="submission" date="2019-02" db="EMBL/GenBank/DDBJ databases">
        <authorList>
            <person name="Gruber-Vodicka R. H."/>
            <person name="Seah K. B. B."/>
        </authorList>
    </citation>
    <scope>NUCLEOTIDE SEQUENCE</scope>
    <source>
        <strain evidence="4">BECK_BZ15</strain>
    </source>
</reference>
<dbReference type="Gene3D" id="3.20.20.370">
    <property type="entry name" value="Glycoside hydrolase/deacetylase"/>
    <property type="match status" value="1"/>
</dbReference>
<keyword evidence="2" id="KW-0732">Signal</keyword>
<evidence type="ECO:0000313" key="4">
    <source>
        <dbReference type="EMBL" id="VFJ63150.1"/>
    </source>
</evidence>
<evidence type="ECO:0000259" key="3">
    <source>
        <dbReference type="PROSITE" id="PS51677"/>
    </source>
</evidence>